<protein>
    <submittedName>
        <fullName evidence="3">Scaffolding protein</fullName>
    </submittedName>
</protein>
<sequence length="174" mass="19094">MSDTQSTTETPSTPDNGQEPKVETFSREYVEGLRQEAAKYRNEKKDAVEAAKAETRAEVVREYEEKAAEKDGVINDLQSKLDASTLELTKLKAVVEAQIPVEDILDVVTLVQGTDEDTVSESVKRVKALLGKNAEHQSPVDYSQGTGGGVPPLNGDPVLNILEKAVRAKPRRRF</sequence>
<evidence type="ECO:0000313" key="4">
    <source>
        <dbReference type="Proteomes" id="UP000226245"/>
    </source>
</evidence>
<keyword evidence="1" id="KW-0175">Coiled coil</keyword>
<proteinExistence type="predicted"/>
<dbReference type="EMBL" id="KX683423">
    <property type="protein sequence ID" value="AOT25468.1"/>
    <property type="molecule type" value="Genomic_DNA"/>
</dbReference>
<feature type="region of interest" description="Disordered" evidence="2">
    <location>
        <begin position="1"/>
        <end position="23"/>
    </location>
</feature>
<feature type="compositionally biased region" description="Polar residues" evidence="2">
    <location>
        <begin position="1"/>
        <end position="16"/>
    </location>
</feature>
<feature type="region of interest" description="Disordered" evidence="2">
    <location>
        <begin position="135"/>
        <end position="154"/>
    </location>
</feature>
<gene>
    <name evidence="3" type="ORF">SEA_BABYRAY_14</name>
</gene>
<dbReference type="Proteomes" id="UP000226245">
    <property type="component" value="Segment"/>
</dbReference>
<keyword evidence="4" id="KW-1185">Reference proteome</keyword>
<accession>A0A1D8EW87</accession>
<name>A0A1D8EW87_9CAUD</name>
<evidence type="ECO:0000256" key="1">
    <source>
        <dbReference type="SAM" id="Coils"/>
    </source>
</evidence>
<organism evidence="3 4">
    <name type="scientific">Mycobacterium phage BabyRay</name>
    <dbReference type="NCBI Taxonomy" id="1897486"/>
    <lineage>
        <taxon>Viruses</taxon>
        <taxon>Duplodnaviria</taxon>
        <taxon>Heunggongvirae</taxon>
        <taxon>Uroviricota</taxon>
        <taxon>Caudoviricetes</taxon>
        <taxon>Veracruzvirus</taxon>
        <taxon>Veracruzvirus babyboy</taxon>
    </lineage>
</organism>
<reference evidence="3 4" key="1">
    <citation type="submission" date="2016-08" db="EMBL/GenBank/DDBJ databases">
        <authorList>
            <person name="DeLong Z."/>
            <person name="DeVault B."/>
            <person name="Huffman J."/>
            <person name="Scuttaro V."/>
            <person name="Woodford M."/>
            <person name="Washington J.M."/>
            <person name="Klyczek K."/>
            <person name="Garlena R.A."/>
            <person name="Russell D.A."/>
            <person name="Pope W.H."/>
            <person name="Jacobs-Sera D."/>
            <person name="Hendrix R.W."/>
            <person name="Hatfull G.F."/>
        </authorList>
    </citation>
    <scope>NUCLEOTIDE SEQUENCE [LARGE SCALE GENOMIC DNA]</scope>
</reference>
<evidence type="ECO:0000313" key="3">
    <source>
        <dbReference type="EMBL" id="AOT25468.1"/>
    </source>
</evidence>
<feature type="coiled-coil region" evidence="1">
    <location>
        <begin position="30"/>
        <end position="94"/>
    </location>
</feature>
<evidence type="ECO:0000256" key="2">
    <source>
        <dbReference type="SAM" id="MobiDB-lite"/>
    </source>
</evidence>